<evidence type="ECO:0000313" key="3">
    <source>
        <dbReference type="Proteomes" id="UP001501319"/>
    </source>
</evidence>
<evidence type="ECO:0000313" key="2">
    <source>
        <dbReference type="EMBL" id="GAA1647829.1"/>
    </source>
</evidence>
<comment type="caution">
    <text evidence="2">The sequence shown here is derived from an EMBL/GenBank/DDBJ whole genome shotgun (WGS) entry which is preliminary data.</text>
</comment>
<reference evidence="2 3" key="1">
    <citation type="journal article" date="2019" name="Int. J. Syst. Evol. Microbiol.">
        <title>The Global Catalogue of Microorganisms (GCM) 10K type strain sequencing project: providing services to taxonomists for standard genome sequencing and annotation.</title>
        <authorList>
            <consortium name="The Broad Institute Genomics Platform"/>
            <consortium name="The Broad Institute Genome Sequencing Center for Infectious Disease"/>
            <person name="Wu L."/>
            <person name="Ma J."/>
        </authorList>
    </citation>
    <scope>NUCLEOTIDE SEQUENCE [LARGE SCALE GENOMIC DNA]</scope>
    <source>
        <strain evidence="2 3">JCM 14306</strain>
    </source>
</reference>
<feature type="region of interest" description="Disordered" evidence="1">
    <location>
        <begin position="64"/>
        <end position="83"/>
    </location>
</feature>
<name>A0ABN2FI89_9ACTN</name>
<dbReference type="EMBL" id="BAAANE010000007">
    <property type="protein sequence ID" value="GAA1647829.1"/>
    <property type="molecule type" value="Genomic_DNA"/>
</dbReference>
<proteinExistence type="predicted"/>
<feature type="compositionally biased region" description="Basic and acidic residues" evidence="1">
    <location>
        <begin position="72"/>
        <end position="83"/>
    </location>
</feature>
<sequence>MHVAEETAHCVRSCRTDRANCFSRSLSNYRSFVLGESLLVGMQGSVQAFGGRGQDEDLSVHGQAVLPGAGDTRGERSKHVCAV</sequence>
<dbReference type="Proteomes" id="UP001501319">
    <property type="component" value="Unassembled WGS sequence"/>
</dbReference>
<keyword evidence="3" id="KW-1185">Reference proteome</keyword>
<gene>
    <name evidence="2" type="ORF">GCM10009744_43900</name>
</gene>
<evidence type="ECO:0000256" key="1">
    <source>
        <dbReference type="SAM" id="MobiDB-lite"/>
    </source>
</evidence>
<organism evidence="2 3">
    <name type="scientific">Kribbella alba</name>
    <dbReference type="NCBI Taxonomy" id="190197"/>
    <lineage>
        <taxon>Bacteria</taxon>
        <taxon>Bacillati</taxon>
        <taxon>Actinomycetota</taxon>
        <taxon>Actinomycetes</taxon>
        <taxon>Propionibacteriales</taxon>
        <taxon>Kribbellaceae</taxon>
        <taxon>Kribbella</taxon>
    </lineage>
</organism>
<accession>A0ABN2FI89</accession>
<protein>
    <recommendedName>
        <fullName evidence="4">Apple domain-containing protein</fullName>
    </recommendedName>
</protein>
<evidence type="ECO:0008006" key="4">
    <source>
        <dbReference type="Google" id="ProtNLM"/>
    </source>
</evidence>